<dbReference type="SUPFAM" id="SSF53474">
    <property type="entry name" value="alpha/beta-Hydrolases"/>
    <property type="match status" value="1"/>
</dbReference>
<dbReference type="PANTHER" id="PTHR43798:SF33">
    <property type="entry name" value="HYDROLASE, PUTATIVE (AFU_ORTHOLOGUE AFUA_2G14860)-RELATED"/>
    <property type="match status" value="1"/>
</dbReference>
<accession>A0A1I2FGV9</accession>
<proteinExistence type="predicted"/>
<gene>
    <name evidence="2" type="ORF">SAMN02745121_06641</name>
</gene>
<keyword evidence="3" id="KW-1185">Reference proteome</keyword>
<protein>
    <submittedName>
        <fullName evidence="2">Pimeloyl-ACP methyl ester carboxylesterase</fullName>
    </submittedName>
</protein>
<dbReference type="PRINTS" id="PR00111">
    <property type="entry name" value="ABHYDROLASE"/>
</dbReference>
<reference evidence="3" key="1">
    <citation type="submission" date="2016-10" db="EMBL/GenBank/DDBJ databases">
        <authorList>
            <person name="Varghese N."/>
            <person name="Submissions S."/>
        </authorList>
    </citation>
    <scope>NUCLEOTIDE SEQUENCE [LARGE SCALE GENOMIC DNA]</scope>
    <source>
        <strain evidence="3">ATCC 25963</strain>
    </source>
</reference>
<dbReference type="STRING" id="54.SAMN02745121_06641"/>
<sequence>MKPAALLFSSFVLTSFAGCDPMVDEAELRCLSEDELAPSRYLTIDGIQIAVYESSGKKEPGLLLVHGNTSSANSFRKLLKSARAKKRRVVAIDLPGYGNSDDAEYSIATFTKIISQAAIELGVDDGVMVGWSLGGDLLLQTAHLLPNVKGYFLFGTAPVGGGPDAPSPFLTPAESYAGQATTYGFIPTLTPTQIDEYVEAFFRPGWPHVPSFFYEDGYRTDPGTRQAVLEAASGLDPDFLPEVPVAQGLTVPIALVHAGHDAFVRLAYLEAISPSIPKLWKKKVVVVPGSGHAIQWEAPAALDDLLGDFLDDL</sequence>
<feature type="domain" description="AB hydrolase-1" evidence="1">
    <location>
        <begin position="62"/>
        <end position="299"/>
    </location>
</feature>
<dbReference type="InterPro" id="IPR029058">
    <property type="entry name" value="AB_hydrolase_fold"/>
</dbReference>
<dbReference type="PROSITE" id="PS51257">
    <property type="entry name" value="PROKAR_LIPOPROTEIN"/>
    <property type="match status" value="1"/>
</dbReference>
<dbReference type="RefSeq" id="WP_096328582.1">
    <property type="nucleotide sequence ID" value="NZ_FOMX01000026.1"/>
</dbReference>
<dbReference type="Pfam" id="PF00561">
    <property type="entry name" value="Abhydrolase_1"/>
    <property type="match status" value="1"/>
</dbReference>
<dbReference type="PANTHER" id="PTHR43798">
    <property type="entry name" value="MONOACYLGLYCEROL LIPASE"/>
    <property type="match status" value="1"/>
</dbReference>
<dbReference type="EMBL" id="FOMX01000026">
    <property type="protein sequence ID" value="SFF04119.1"/>
    <property type="molecule type" value="Genomic_DNA"/>
</dbReference>
<dbReference type="Gene3D" id="3.40.50.1820">
    <property type="entry name" value="alpha/beta hydrolase"/>
    <property type="match status" value="1"/>
</dbReference>
<evidence type="ECO:0000313" key="3">
    <source>
        <dbReference type="Proteomes" id="UP000199400"/>
    </source>
</evidence>
<evidence type="ECO:0000313" key="2">
    <source>
        <dbReference type="EMBL" id="SFF04119.1"/>
    </source>
</evidence>
<dbReference type="GO" id="GO:0016020">
    <property type="term" value="C:membrane"/>
    <property type="evidence" value="ECO:0007669"/>
    <property type="project" value="TreeGrafter"/>
</dbReference>
<dbReference type="InterPro" id="IPR050266">
    <property type="entry name" value="AB_hydrolase_sf"/>
</dbReference>
<dbReference type="AlphaFoldDB" id="A0A1I2FGV9"/>
<dbReference type="OrthoDB" id="5431692at2"/>
<dbReference type="Proteomes" id="UP000199400">
    <property type="component" value="Unassembled WGS sequence"/>
</dbReference>
<organism evidence="2 3">
    <name type="scientific">Nannocystis exedens</name>
    <dbReference type="NCBI Taxonomy" id="54"/>
    <lineage>
        <taxon>Bacteria</taxon>
        <taxon>Pseudomonadati</taxon>
        <taxon>Myxococcota</taxon>
        <taxon>Polyangia</taxon>
        <taxon>Nannocystales</taxon>
        <taxon>Nannocystaceae</taxon>
        <taxon>Nannocystis</taxon>
    </lineage>
</organism>
<dbReference type="InterPro" id="IPR000073">
    <property type="entry name" value="AB_hydrolase_1"/>
</dbReference>
<name>A0A1I2FGV9_9BACT</name>
<evidence type="ECO:0000259" key="1">
    <source>
        <dbReference type="Pfam" id="PF00561"/>
    </source>
</evidence>